<comment type="caution">
    <text evidence="2">The sequence shown here is derived from an EMBL/GenBank/DDBJ whole genome shotgun (WGS) entry which is preliminary data.</text>
</comment>
<organism evidence="2">
    <name type="scientific">marine sediment metagenome</name>
    <dbReference type="NCBI Taxonomy" id="412755"/>
    <lineage>
        <taxon>unclassified sequences</taxon>
        <taxon>metagenomes</taxon>
        <taxon>ecological metagenomes</taxon>
    </lineage>
</organism>
<protein>
    <recommendedName>
        <fullName evidence="3">DNA mismatch repair protein MutL</fullName>
    </recommendedName>
</protein>
<dbReference type="GO" id="GO:0006298">
    <property type="term" value="P:mismatch repair"/>
    <property type="evidence" value="ECO:0007669"/>
    <property type="project" value="InterPro"/>
</dbReference>
<dbReference type="InterPro" id="IPR014762">
    <property type="entry name" value="DNA_mismatch_repair_CS"/>
</dbReference>
<dbReference type="InterPro" id="IPR036890">
    <property type="entry name" value="HATPase_C_sf"/>
</dbReference>
<dbReference type="InterPro" id="IPR038973">
    <property type="entry name" value="MutL/Mlh/Pms-like"/>
</dbReference>
<dbReference type="Pfam" id="PF13589">
    <property type="entry name" value="HATPase_c_3"/>
    <property type="match status" value="1"/>
</dbReference>
<evidence type="ECO:0008006" key="3">
    <source>
        <dbReference type="Google" id="ProtNLM"/>
    </source>
</evidence>
<dbReference type="AlphaFoldDB" id="X1P4G9"/>
<dbReference type="EMBL" id="BARV01042765">
    <property type="protein sequence ID" value="GAI50748.1"/>
    <property type="molecule type" value="Genomic_DNA"/>
</dbReference>
<name>X1P4G9_9ZZZZ</name>
<dbReference type="GO" id="GO:0140664">
    <property type="term" value="F:ATP-dependent DNA damage sensor activity"/>
    <property type="evidence" value="ECO:0007669"/>
    <property type="project" value="InterPro"/>
</dbReference>
<evidence type="ECO:0000313" key="2">
    <source>
        <dbReference type="EMBL" id="GAI50748.1"/>
    </source>
</evidence>
<dbReference type="PROSITE" id="PS00058">
    <property type="entry name" value="DNA_MISMATCH_REPAIR_1"/>
    <property type="match status" value="1"/>
</dbReference>
<dbReference type="PANTHER" id="PTHR10073">
    <property type="entry name" value="DNA MISMATCH REPAIR PROTEIN MLH, PMS, MUTL"/>
    <property type="match status" value="1"/>
</dbReference>
<dbReference type="GO" id="GO:0032300">
    <property type="term" value="C:mismatch repair complex"/>
    <property type="evidence" value="ECO:0007669"/>
    <property type="project" value="InterPro"/>
</dbReference>
<sequence length="106" mass="11314">MPKSKQTIVQLDKKTINKIAAGEVVERPASVVKELVENSLDAKATEISVLIKGHGLDEIKVVDNGLGMSKEDAAIAWKSHTTSKLKTVEDLDAISSLGFRGEALAS</sequence>
<dbReference type="GO" id="GO:0016887">
    <property type="term" value="F:ATP hydrolysis activity"/>
    <property type="evidence" value="ECO:0007669"/>
    <property type="project" value="InterPro"/>
</dbReference>
<feature type="non-terminal residue" evidence="2">
    <location>
        <position position="106"/>
    </location>
</feature>
<dbReference type="PANTHER" id="PTHR10073:SF12">
    <property type="entry name" value="DNA MISMATCH REPAIR PROTEIN MLH1"/>
    <property type="match status" value="1"/>
</dbReference>
<comment type="similarity">
    <text evidence="1">Belongs to the DNA mismatch repair MutL/HexB family.</text>
</comment>
<reference evidence="2" key="1">
    <citation type="journal article" date="2014" name="Front. Microbiol.">
        <title>High frequency of phylogenetically diverse reductive dehalogenase-homologous genes in deep subseafloor sedimentary metagenomes.</title>
        <authorList>
            <person name="Kawai M."/>
            <person name="Futagami T."/>
            <person name="Toyoda A."/>
            <person name="Takaki Y."/>
            <person name="Nishi S."/>
            <person name="Hori S."/>
            <person name="Arai W."/>
            <person name="Tsubouchi T."/>
            <person name="Morono Y."/>
            <person name="Uchiyama I."/>
            <person name="Ito T."/>
            <person name="Fujiyama A."/>
            <person name="Inagaki F."/>
            <person name="Takami H."/>
        </authorList>
    </citation>
    <scope>NUCLEOTIDE SEQUENCE</scope>
    <source>
        <strain evidence="2">Expedition CK06-06</strain>
    </source>
</reference>
<accession>X1P4G9</accession>
<evidence type="ECO:0000256" key="1">
    <source>
        <dbReference type="ARBA" id="ARBA00006082"/>
    </source>
</evidence>
<proteinExistence type="inferred from homology"/>
<gene>
    <name evidence="2" type="ORF">S06H3_64159</name>
</gene>
<dbReference type="Gene3D" id="3.30.565.10">
    <property type="entry name" value="Histidine kinase-like ATPase, C-terminal domain"/>
    <property type="match status" value="1"/>
</dbReference>
<dbReference type="SUPFAM" id="SSF55874">
    <property type="entry name" value="ATPase domain of HSP90 chaperone/DNA topoisomerase II/histidine kinase"/>
    <property type="match status" value="1"/>
</dbReference>